<sequence>MMSTGVLGTLVLQSLLPSTLYTEENVETKGSTNITNTNCHNSSSGEMHCCNVPLTINNNEITRSIFACRFQTPQANPCVTLCLIYPRFLRPHFHSQHVSSHYVNLPRTGWSTFSLCRLPYTNNPRKVATIECKPNTFGPPPLLAKSLPASTVVSGAS</sequence>
<reference evidence="2" key="1">
    <citation type="journal article" date="2023" name="G3 (Bethesda)">
        <title>A reference genome for the long-term kleptoplast-retaining sea slug Elysia crispata morphotype clarki.</title>
        <authorList>
            <person name="Eastman K.E."/>
            <person name="Pendleton A.L."/>
            <person name="Shaikh M.A."/>
            <person name="Suttiyut T."/>
            <person name="Ogas R."/>
            <person name="Tomko P."/>
            <person name="Gavelis G."/>
            <person name="Widhalm J.R."/>
            <person name="Wisecaver J.H."/>
        </authorList>
    </citation>
    <scope>NUCLEOTIDE SEQUENCE</scope>
    <source>
        <strain evidence="2">ECLA1</strain>
    </source>
</reference>
<dbReference type="EMBL" id="JAWDGP010003835">
    <property type="protein sequence ID" value="KAK3770516.1"/>
    <property type="molecule type" value="Genomic_DNA"/>
</dbReference>
<name>A0AAE0ZKN2_9GAST</name>
<accession>A0AAE0ZKN2</accession>
<organism evidence="2 3">
    <name type="scientific">Elysia crispata</name>
    <name type="common">lettuce slug</name>
    <dbReference type="NCBI Taxonomy" id="231223"/>
    <lineage>
        <taxon>Eukaryota</taxon>
        <taxon>Metazoa</taxon>
        <taxon>Spiralia</taxon>
        <taxon>Lophotrochozoa</taxon>
        <taxon>Mollusca</taxon>
        <taxon>Gastropoda</taxon>
        <taxon>Heterobranchia</taxon>
        <taxon>Euthyneura</taxon>
        <taxon>Panpulmonata</taxon>
        <taxon>Sacoglossa</taxon>
        <taxon>Placobranchoidea</taxon>
        <taxon>Plakobranchidae</taxon>
        <taxon>Elysia</taxon>
    </lineage>
</organism>
<feature type="signal peptide" evidence="1">
    <location>
        <begin position="1"/>
        <end position="22"/>
    </location>
</feature>
<evidence type="ECO:0000313" key="3">
    <source>
        <dbReference type="Proteomes" id="UP001283361"/>
    </source>
</evidence>
<gene>
    <name evidence="2" type="ORF">RRG08_004227</name>
</gene>
<keyword evidence="1" id="KW-0732">Signal</keyword>
<protein>
    <submittedName>
        <fullName evidence="2">Uncharacterized protein</fullName>
    </submittedName>
</protein>
<evidence type="ECO:0000256" key="1">
    <source>
        <dbReference type="SAM" id="SignalP"/>
    </source>
</evidence>
<comment type="caution">
    <text evidence="2">The sequence shown here is derived from an EMBL/GenBank/DDBJ whole genome shotgun (WGS) entry which is preliminary data.</text>
</comment>
<keyword evidence="3" id="KW-1185">Reference proteome</keyword>
<evidence type="ECO:0000313" key="2">
    <source>
        <dbReference type="EMBL" id="KAK3770516.1"/>
    </source>
</evidence>
<dbReference type="AlphaFoldDB" id="A0AAE0ZKN2"/>
<dbReference type="Proteomes" id="UP001283361">
    <property type="component" value="Unassembled WGS sequence"/>
</dbReference>
<feature type="chain" id="PRO_5042146270" evidence="1">
    <location>
        <begin position="23"/>
        <end position="157"/>
    </location>
</feature>
<proteinExistence type="predicted"/>